<feature type="region of interest" description="Disordered" evidence="1">
    <location>
        <begin position="720"/>
        <end position="773"/>
    </location>
</feature>
<feature type="compositionally biased region" description="Low complexity" evidence="1">
    <location>
        <begin position="202"/>
        <end position="218"/>
    </location>
</feature>
<gene>
    <name evidence="4" type="ORF">POBO1169_LOCUS13860</name>
</gene>
<evidence type="ECO:0000256" key="2">
    <source>
        <dbReference type="SAM" id="Phobius"/>
    </source>
</evidence>
<feature type="transmembrane region" description="Helical" evidence="2">
    <location>
        <begin position="21"/>
        <end position="39"/>
    </location>
</feature>
<dbReference type="InterPro" id="IPR036278">
    <property type="entry name" value="Sialidase_sf"/>
</dbReference>
<evidence type="ECO:0000259" key="3">
    <source>
        <dbReference type="Pfam" id="PF13088"/>
    </source>
</evidence>
<feature type="compositionally biased region" description="Low complexity" evidence="1">
    <location>
        <begin position="123"/>
        <end position="132"/>
    </location>
</feature>
<dbReference type="SUPFAM" id="SSF50939">
    <property type="entry name" value="Sialidases"/>
    <property type="match status" value="1"/>
</dbReference>
<organism evidence="4">
    <name type="scientific">Pyramimonas obovata</name>
    <dbReference type="NCBI Taxonomy" id="1411642"/>
    <lineage>
        <taxon>Eukaryota</taxon>
        <taxon>Viridiplantae</taxon>
        <taxon>Chlorophyta</taxon>
        <taxon>Pyramimonadophyceae</taxon>
        <taxon>Pyramimonadales</taxon>
        <taxon>Pyramimonadaceae</taxon>
        <taxon>Pyramimonas</taxon>
        <taxon>Pyramimonas incertae sedis</taxon>
    </lineage>
</organism>
<feature type="compositionally biased region" description="Basic and acidic residues" evidence="1">
    <location>
        <begin position="136"/>
        <end position="156"/>
    </location>
</feature>
<accession>A0A7S0RHS9</accession>
<feature type="compositionally biased region" description="Pro residues" evidence="1">
    <location>
        <begin position="112"/>
        <end position="122"/>
    </location>
</feature>
<dbReference type="PANTHER" id="PTHR43752">
    <property type="entry name" value="BNR/ASP-BOX REPEAT FAMILY PROTEIN"/>
    <property type="match status" value="1"/>
</dbReference>
<dbReference type="InterPro" id="IPR011040">
    <property type="entry name" value="Sialidase"/>
</dbReference>
<name>A0A7S0RHS9_9CHLO</name>
<feature type="region of interest" description="Disordered" evidence="1">
    <location>
        <begin position="98"/>
        <end position="275"/>
    </location>
</feature>
<feature type="compositionally biased region" description="Polar residues" evidence="1">
    <location>
        <begin position="254"/>
        <end position="268"/>
    </location>
</feature>
<dbReference type="Gene3D" id="2.120.10.10">
    <property type="match status" value="1"/>
</dbReference>
<evidence type="ECO:0000256" key="1">
    <source>
        <dbReference type="SAM" id="MobiDB-lite"/>
    </source>
</evidence>
<dbReference type="Pfam" id="PF13088">
    <property type="entry name" value="BNR_2"/>
    <property type="match status" value="1"/>
</dbReference>
<feature type="compositionally biased region" description="Basic residues" evidence="1">
    <location>
        <begin position="758"/>
        <end position="773"/>
    </location>
</feature>
<reference evidence="4" key="1">
    <citation type="submission" date="2021-01" db="EMBL/GenBank/DDBJ databases">
        <authorList>
            <person name="Corre E."/>
            <person name="Pelletier E."/>
            <person name="Niang G."/>
            <person name="Scheremetjew M."/>
            <person name="Finn R."/>
            <person name="Kale V."/>
            <person name="Holt S."/>
            <person name="Cochrane G."/>
            <person name="Meng A."/>
            <person name="Brown T."/>
            <person name="Cohen L."/>
        </authorList>
    </citation>
    <scope>NUCLEOTIDE SEQUENCE</scope>
    <source>
        <strain evidence="4">CCMP722</strain>
    </source>
</reference>
<keyword evidence="2" id="KW-0472">Membrane</keyword>
<dbReference type="AlphaFoldDB" id="A0A7S0RHS9"/>
<dbReference type="CDD" id="cd15482">
    <property type="entry name" value="Sialidase_non-viral"/>
    <property type="match status" value="1"/>
</dbReference>
<evidence type="ECO:0000313" key="4">
    <source>
        <dbReference type="EMBL" id="CAD8677981.1"/>
    </source>
</evidence>
<keyword evidence="2" id="KW-0812">Transmembrane</keyword>
<protein>
    <recommendedName>
        <fullName evidence="3">Sialidase domain-containing protein</fullName>
    </recommendedName>
</protein>
<dbReference type="PANTHER" id="PTHR43752:SF2">
    <property type="entry name" value="BNR_ASP-BOX REPEAT FAMILY PROTEIN"/>
    <property type="match status" value="1"/>
</dbReference>
<sequence>MVTSQDNNLGLAVMRLCVRRAYNLFLVALAITVLMSVLHDSHHLAQVSLHDRLPFHNSTDHYHHHQQNLHHHFPKVGLQDLDEKINRDGDVRAHVSASVVQRGDPEQAVAAPTPPLLVPSPPTSQEEPVQQEIEQELQHRGEAVEHEEVHQQDVQEKVTLGQDHQTQEDQKDEDGQGGNISEAHRRGTPRGHRDGNRRLRTGSISSHAASSSASSGGSRHAVDKETIEDHHQNRVTQSDKDMGISKPGGEEVWESSSLQLQPQRTGTRSGIERSEYKSSLEQHVIFKNGDVAKVDGGEPVSLIYSHMAMLELLPDGRLVAAWQGSGIIEGATDQRIYLSYSKDKEGKRWEQPTSMPESLREAGQWSPVLHADPKGQLWVFYAESSTACLRRTIRRPGRAVVPQRWAVGGHIKAMLRYPDGTWGEPRVLYDMSMDAGIPKVVANKLSVLSSGEWVLPFWRQRSYQVCETNKEFNSVGVLISRNEGATWAAHGALHLRYQSHWVIEGTVMEMSNRTLLMLLRSSEGFIYHSLSANRGRTWSALQQTSIMNPDSKIHGIRLSSGEMALSYNDHARAFTGMQRGREGMKRREKLLLALSRDNGATWNPVARLDVNIKSELRNYMMFHYPTLLQRDDTLFIAYSRTYLDRNVAPRPLAVDGIWLAKVNLSQLHVPGPPVPLFDPRACKTTACLLNKGIAGAGPPQGGSEEVNSTTVDMMPIAPASAERPDDVDEHPVHSTEAGSATPAGEVPAHHSSGASHGHSTHGHSNHHSHSSRVRAHAIDVADATRGHPDTHASV</sequence>
<keyword evidence="2" id="KW-1133">Transmembrane helix</keyword>
<feature type="domain" description="Sialidase" evidence="3">
    <location>
        <begin position="316"/>
        <end position="634"/>
    </location>
</feature>
<proteinExistence type="predicted"/>
<dbReference type="EMBL" id="HBFA01027327">
    <property type="protein sequence ID" value="CAD8677981.1"/>
    <property type="molecule type" value="Transcribed_RNA"/>
</dbReference>
<feature type="compositionally biased region" description="Basic and acidic residues" evidence="1">
    <location>
        <begin position="220"/>
        <end position="243"/>
    </location>
</feature>